<feature type="binding site" evidence="9">
    <location>
        <position position="146"/>
    </location>
    <ligand>
        <name>Mn(2+)</name>
        <dbReference type="ChEBI" id="CHEBI:29035"/>
    </ligand>
</feature>
<dbReference type="InterPro" id="IPR013644">
    <property type="entry name" value="DXP_reductoisomerase_C"/>
</dbReference>
<dbReference type="UniPathway" id="UPA00056">
    <property type="reaction ID" value="UER00092"/>
</dbReference>
<proteinExistence type="inferred from homology"/>
<dbReference type="PANTHER" id="PTHR30525:SF0">
    <property type="entry name" value="1-DEOXY-D-XYLULOSE 5-PHOSPHATE REDUCTOISOMERASE, CHLOROPLASTIC"/>
    <property type="match status" value="1"/>
</dbReference>
<dbReference type="GO" id="GO:0016853">
    <property type="term" value="F:isomerase activity"/>
    <property type="evidence" value="ECO:0007669"/>
    <property type="project" value="UniProtKB-KW"/>
</dbReference>
<feature type="binding site" evidence="9">
    <location>
        <position position="208"/>
    </location>
    <ligand>
        <name>1-deoxy-D-xylulose 5-phosphate</name>
        <dbReference type="ChEBI" id="CHEBI:57792"/>
    </ligand>
</feature>
<feature type="binding site" evidence="9">
    <location>
        <position position="147"/>
    </location>
    <ligand>
        <name>1-deoxy-D-xylulose 5-phosphate</name>
        <dbReference type="ChEBI" id="CHEBI:57792"/>
    </ligand>
</feature>
<comment type="cofactor">
    <cofactor evidence="9">
        <name>Mg(2+)</name>
        <dbReference type="ChEBI" id="CHEBI:18420"/>
    </cofactor>
    <cofactor evidence="9">
        <name>Mn(2+)</name>
        <dbReference type="ChEBI" id="CHEBI:29035"/>
    </cofactor>
</comment>
<feature type="binding site" evidence="9">
    <location>
        <position position="122"/>
    </location>
    <ligand>
        <name>NADPH</name>
        <dbReference type="ChEBI" id="CHEBI:57783"/>
    </ligand>
</feature>
<keyword evidence="4 9" id="KW-0521">NADP</keyword>
<dbReference type="Pfam" id="PF08436">
    <property type="entry name" value="DXP_redisom_C"/>
    <property type="match status" value="1"/>
</dbReference>
<feature type="binding site" evidence="9">
    <location>
        <position position="213"/>
    </location>
    <ligand>
        <name>1-deoxy-D-xylulose 5-phosphate</name>
        <dbReference type="ChEBI" id="CHEBI:57792"/>
    </ligand>
</feature>
<feature type="binding site" evidence="9">
    <location>
        <position position="120"/>
    </location>
    <ligand>
        <name>NADPH</name>
        <dbReference type="ChEBI" id="CHEBI:57783"/>
    </ligand>
</feature>
<dbReference type="InterPro" id="IPR036291">
    <property type="entry name" value="NAD(P)-bd_dom_sf"/>
</dbReference>
<feature type="binding site" evidence="9">
    <location>
        <position position="217"/>
    </location>
    <ligand>
        <name>Mn(2+)</name>
        <dbReference type="ChEBI" id="CHEBI:29035"/>
    </ligand>
</feature>
<dbReference type="InterPro" id="IPR013512">
    <property type="entry name" value="DXP_reductoisomerase_N"/>
</dbReference>
<evidence type="ECO:0000256" key="5">
    <source>
        <dbReference type="ARBA" id="ARBA00023002"/>
    </source>
</evidence>
<name>A0A3E2B1E4_9FIRM</name>
<comment type="function">
    <text evidence="9">Catalyzes the NADPH-dependent rearrangement and reduction of 1-deoxy-D-xylulose-5-phosphate (DXP) to 2-C-methyl-D-erythritol 4-phosphate (MEP).</text>
</comment>
<dbReference type="EC" id="1.1.1.267" evidence="9"/>
<evidence type="ECO:0000256" key="7">
    <source>
        <dbReference type="ARBA" id="ARBA00023229"/>
    </source>
</evidence>
<comment type="pathway">
    <text evidence="1 9">Isoprenoid biosynthesis; isopentenyl diphosphate biosynthesis via DXP pathway; isopentenyl diphosphate from 1-deoxy-D-xylulose 5-phosphate: step 1/6.</text>
</comment>
<dbReference type="GO" id="GO:0051484">
    <property type="term" value="P:isopentenyl diphosphate biosynthetic process, methylerythritol 4-phosphate pathway involved in terpenoid biosynthetic process"/>
    <property type="evidence" value="ECO:0007669"/>
    <property type="project" value="UniProtKB-ARBA"/>
</dbReference>
<keyword evidence="5 9" id="KW-0560">Oxidoreductase</keyword>
<feature type="binding site" evidence="9">
    <location>
        <position position="36"/>
    </location>
    <ligand>
        <name>NADPH</name>
        <dbReference type="ChEBI" id="CHEBI:57783"/>
    </ligand>
</feature>
<dbReference type="OrthoDB" id="9806546at2"/>
<feature type="binding site" evidence="9">
    <location>
        <position position="214"/>
    </location>
    <ligand>
        <name>1-deoxy-D-xylulose 5-phosphate</name>
        <dbReference type="ChEBI" id="CHEBI:57792"/>
    </ligand>
</feature>
<feature type="binding site" evidence="9">
    <location>
        <position position="10"/>
    </location>
    <ligand>
        <name>NADPH</name>
        <dbReference type="ChEBI" id="CHEBI:57783"/>
    </ligand>
</feature>
<dbReference type="PANTHER" id="PTHR30525">
    <property type="entry name" value="1-DEOXY-D-XYLULOSE 5-PHOSPHATE REDUCTOISOMERASE"/>
    <property type="match status" value="1"/>
</dbReference>
<dbReference type="NCBIfam" id="TIGR00243">
    <property type="entry name" value="Dxr"/>
    <property type="match status" value="1"/>
</dbReference>
<dbReference type="Gene3D" id="1.10.1740.10">
    <property type="match status" value="1"/>
</dbReference>
<feature type="binding site" evidence="9">
    <location>
        <position position="121"/>
    </location>
    <ligand>
        <name>1-deoxy-D-xylulose 5-phosphate</name>
        <dbReference type="ChEBI" id="CHEBI:57792"/>
    </ligand>
</feature>
<comment type="caution">
    <text evidence="13">The sequence shown here is derived from an EMBL/GenBank/DDBJ whole genome shotgun (WGS) entry which is preliminary data.</text>
</comment>
<evidence type="ECO:0000256" key="6">
    <source>
        <dbReference type="ARBA" id="ARBA00023211"/>
    </source>
</evidence>
<reference evidence="13 14" key="1">
    <citation type="submission" date="2018-07" db="EMBL/GenBank/DDBJ databases">
        <title>GABA Modulating Bacteria of the Human Gut Microbiota.</title>
        <authorList>
            <person name="Strandwitz P."/>
            <person name="Kim K.H."/>
            <person name="Terekhova D."/>
            <person name="Liu J.K."/>
            <person name="Sharma A."/>
            <person name="Levering J."/>
            <person name="Mcdonald D."/>
            <person name="Dietrich D."/>
            <person name="Ramadhar T.R."/>
            <person name="Lekbua A."/>
            <person name="Mroue N."/>
            <person name="Liston C."/>
            <person name="Stewart E.J."/>
            <person name="Dubin M.J."/>
            <person name="Zengler K."/>
            <person name="Knight R."/>
            <person name="Gilbert J.A."/>
            <person name="Clardy J."/>
            <person name="Lewis K."/>
        </authorList>
    </citation>
    <scope>NUCLEOTIDE SEQUENCE [LARGE SCALE GENOMIC DNA]</scope>
    <source>
        <strain evidence="13 14">KLE1738</strain>
    </source>
</reference>
<dbReference type="GO" id="GO:0030604">
    <property type="term" value="F:1-deoxy-D-xylulose-5-phosphate reductoisomerase activity"/>
    <property type="evidence" value="ECO:0007669"/>
    <property type="project" value="UniProtKB-UniRule"/>
</dbReference>
<feature type="domain" description="1-deoxy-D-xylulose 5-phosphate reductoisomerase N-terminal" evidence="10">
    <location>
        <begin position="4"/>
        <end position="128"/>
    </location>
</feature>
<dbReference type="GeneID" id="97996194"/>
<comment type="similarity">
    <text evidence="2 9">Belongs to the DXR family.</text>
</comment>
<dbReference type="PIRSF" id="PIRSF006205">
    <property type="entry name" value="Dxp_reductismrs"/>
    <property type="match status" value="1"/>
</dbReference>
<evidence type="ECO:0000313" key="13">
    <source>
        <dbReference type="EMBL" id="RFT05832.1"/>
    </source>
</evidence>
<feature type="binding site" evidence="9">
    <location>
        <position position="148"/>
    </location>
    <ligand>
        <name>1-deoxy-D-xylulose 5-phosphate</name>
        <dbReference type="ChEBI" id="CHEBI:57792"/>
    </ligand>
</feature>
<dbReference type="InterPro" id="IPR036169">
    <property type="entry name" value="DXPR_C_sf"/>
</dbReference>
<keyword evidence="7 9" id="KW-0414">Isoprene biosynthesis</keyword>
<keyword evidence="9" id="KW-0460">Magnesium</keyword>
<dbReference type="GO" id="GO:0070402">
    <property type="term" value="F:NADPH binding"/>
    <property type="evidence" value="ECO:0007669"/>
    <property type="project" value="InterPro"/>
</dbReference>
<feature type="binding site" evidence="9">
    <location>
        <position position="11"/>
    </location>
    <ligand>
        <name>NADPH</name>
        <dbReference type="ChEBI" id="CHEBI:57783"/>
    </ligand>
</feature>
<comment type="catalytic activity">
    <reaction evidence="8">
        <text>2-C-methyl-D-erythritol 4-phosphate + NADP(+) = 1-deoxy-D-xylulose 5-phosphate + NADPH + H(+)</text>
        <dbReference type="Rhea" id="RHEA:13717"/>
        <dbReference type="ChEBI" id="CHEBI:15378"/>
        <dbReference type="ChEBI" id="CHEBI:57783"/>
        <dbReference type="ChEBI" id="CHEBI:57792"/>
        <dbReference type="ChEBI" id="CHEBI:58262"/>
        <dbReference type="ChEBI" id="CHEBI:58349"/>
        <dbReference type="EC" id="1.1.1.267"/>
    </reaction>
    <physiologicalReaction direction="right-to-left" evidence="8">
        <dbReference type="Rhea" id="RHEA:13719"/>
    </physiologicalReaction>
</comment>
<dbReference type="EMBL" id="QQRQ01000026">
    <property type="protein sequence ID" value="RFT05832.1"/>
    <property type="molecule type" value="Genomic_DNA"/>
</dbReference>
<dbReference type="InterPro" id="IPR026877">
    <property type="entry name" value="DXPR_C"/>
</dbReference>
<dbReference type="Proteomes" id="UP000260649">
    <property type="component" value="Unassembled WGS sequence"/>
</dbReference>
<evidence type="ECO:0000259" key="11">
    <source>
        <dbReference type="Pfam" id="PF08436"/>
    </source>
</evidence>
<evidence type="ECO:0000256" key="2">
    <source>
        <dbReference type="ARBA" id="ARBA00006825"/>
    </source>
</evidence>
<dbReference type="SUPFAM" id="SSF55347">
    <property type="entry name" value="Glyceraldehyde-3-phosphate dehydrogenase-like, C-terminal domain"/>
    <property type="match status" value="1"/>
</dbReference>
<dbReference type="FunFam" id="3.40.50.720:FF:000045">
    <property type="entry name" value="1-deoxy-D-xylulose 5-phosphate reductoisomerase"/>
    <property type="match status" value="1"/>
</dbReference>
<dbReference type="NCBIfam" id="NF009114">
    <property type="entry name" value="PRK12464.1"/>
    <property type="match status" value="1"/>
</dbReference>
<dbReference type="SUPFAM" id="SSF69055">
    <property type="entry name" value="1-deoxy-D-xylulose-5-phosphate reductoisomerase, C-terminal domain"/>
    <property type="match status" value="1"/>
</dbReference>
<feature type="binding site" evidence="9">
    <location>
        <position position="13"/>
    </location>
    <ligand>
        <name>NADPH</name>
        <dbReference type="ChEBI" id="CHEBI:57783"/>
    </ligand>
</feature>
<protein>
    <recommendedName>
        <fullName evidence="9">1-deoxy-D-xylulose 5-phosphate reductoisomerase</fullName>
        <shortName evidence="9">DXP reductoisomerase</shortName>
        <ecNumber evidence="9">1.1.1.267</ecNumber>
    </recommendedName>
    <alternativeName>
        <fullName evidence="9">1-deoxyxylulose-5-phosphate reductoisomerase</fullName>
    </alternativeName>
    <alternativeName>
        <fullName evidence="9">2-C-methyl-D-erythritol 4-phosphate synthase</fullName>
    </alternativeName>
</protein>
<evidence type="ECO:0000256" key="1">
    <source>
        <dbReference type="ARBA" id="ARBA00005094"/>
    </source>
</evidence>
<gene>
    <name evidence="9" type="primary">dxr</name>
    <name evidence="13" type="ORF">DV520_10650</name>
</gene>
<accession>A0A3E2B1E4</accession>
<organism evidence="13 14">
    <name type="scientific">Evtepia gabavorous</name>
    <dbReference type="NCBI Taxonomy" id="2211183"/>
    <lineage>
        <taxon>Bacteria</taxon>
        <taxon>Bacillati</taxon>
        <taxon>Bacillota</taxon>
        <taxon>Clostridia</taxon>
        <taxon>Eubacteriales</taxon>
        <taxon>Evtepia</taxon>
    </lineage>
</organism>
<dbReference type="InterPro" id="IPR003821">
    <property type="entry name" value="DXP_reductoisomerase"/>
</dbReference>
<feature type="binding site" evidence="9">
    <location>
        <position position="172"/>
    </location>
    <ligand>
        <name>1-deoxy-D-xylulose 5-phosphate</name>
        <dbReference type="ChEBI" id="CHEBI:57792"/>
    </ligand>
</feature>
<feature type="domain" description="DXP reductoisomerase C-terminal" evidence="12">
    <location>
        <begin position="257"/>
        <end position="373"/>
    </location>
</feature>
<feature type="binding site" evidence="9">
    <location>
        <position position="195"/>
    </location>
    <ligand>
        <name>1-deoxy-D-xylulose 5-phosphate</name>
        <dbReference type="ChEBI" id="CHEBI:57792"/>
    </ligand>
</feature>
<dbReference type="Gene3D" id="3.40.50.720">
    <property type="entry name" value="NAD(P)-binding Rossmann-like Domain"/>
    <property type="match status" value="1"/>
</dbReference>
<comment type="caution">
    <text evidence="9">Lacks conserved residue(s) required for the propagation of feature annotation.</text>
</comment>
<evidence type="ECO:0000259" key="12">
    <source>
        <dbReference type="Pfam" id="PF13288"/>
    </source>
</evidence>
<dbReference type="SUPFAM" id="SSF51735">
    <property type="entry name" value="NAD(P)-binding Rossmann-fold domains"/>
    <property type="match status" value="1"/>
</dbReference>
<feature type="binding site" evidence="9">
    <location>
        <position position="148"/>
    </location>
    <ligand>
        <name>Mn(2+)</name>
        <dbReference type="ChEBI" id="CHEBI:29035"/>
    </ligand>
</feature>
<keyword evidence="3 9" id="KW-0479">Metal-binding</keyword>
<keyword evidence="13" id="KW-0413">Isomerase</keyword>
<dbReference type="AlphaFoldDB" id="A0A3E2B1E4"/>
<evidence type="ECO:0000256" key="3">
    <source>
        <dbReference type="ARBA" id="ARBA00022723"/>
    </source>
</evidence>
<feature type="binding site" evidence="9">
    <location>
        <position position="12"/>
    </location>
    <ligand>
        <name>NADPH</name>
        <dbReference type="ChEBI" id="CHEBI:57783"/>
    </ligand>
</feature>
<evidence type="ECO:0000256" key="8">
    <source>
        <dbReference type="ARBA" id="ARBA00048543"/>
    </source>
</evidence>
<evidence type="ECO:0000256" key="4">
    <source>
        <dbReference type="ARBA" id="ARBA00022857"/>
    </source>
</evidence>
<keyword evidence="14" id="KW-1185">Reference proteome</keyword>
<sequence>MRALSVLGSTGSIGRQTLEVAAACGHRVLALTAHHNIALLEQQARTFHPILAAAADPTAAAALAMRLSDTDIRVLAGEEGVLAAARLPQADTAVTALVGIAGLAPTLAAIDSGKRIALANKETLVCAGPLVMARAREKGAEIVPVDSEHSAIFQSLQGSSPKEIRRILLTASGGPFFGWSREALEGVTPARALQHPNWSMGAKVTIDSATLMNKGLELLEAMSLFDVPPEKIQILIHRESILHSAVEYCDNSVIAQLGDPDMRLPIQYALSWPDRTPGPARPLDLLSVGKLTFAQPDLETFRCLALAIRAAREGGTAPAILNGANEVAVERFLAGKIGFLQIPQVVEAALDTVPRAAALTLESIQAADQAARRAAARAAEG</sequence>
<evidence type="ECO:0000256" key="9">
    <source>
        <dbReference type="HAMAP-Rule" id="MF_00183"/>
    </source>
</evidence>
<feature type="binding site" evidence="9">
    <location>
        <position position="201"/>
    </location>
    <ligand>
        <name>NADPH</name>
        <dbReference type="ChEBI" id="CHEBI:57783"/>
    </ligand>
</feature>
<evidence type="ECO:0000313" key="14">
    <source>
        <dbReference type="Proteomes" id="UP000260649"/>
    </source>
</evidence>
<dbReference type="HAMAP" id="MF_00183">
    <property type="entry name" value="DXP_reductoisom"/>
    <property type="match status" value="1"/>
</dbReference>
<dbReference type="Pfam" id="PF02670">
    <property type="entry name" value="DXP_reductoisom"/>
    <property type="match status" value="1"/>
</dbReference>
<feature type="domain" description="1-deoxy-D-xylulose 5-phosphate reductoisomerase C-terminal" evidence="11">
    <location>
        <begin position="142"/>
        <end position="225"/>
    </location>
</feature>
<dbReference type="RefSeq" id="WP_117142747.1">
    <property type="nucleotide sequence ID" value="NZ_QIML01000026.1"/>
</dbReference>
<keyword evidence="6 9" id="KW-0464">Manganese</keyword>
<feature type="binding site" evidence="9">
    <location>
        <position position="217"/>
    </location>
    <ligand>
        <name>1-deoxy-D-xylulose 5-phosphate</name>
        <dbReference type="ChEBI" id="CHEBI:57792"/>
    </ligand>
</feature>
<evidence type="ECO:0000259" key="10">
    <source>
        <dbReference type="Pfam" id="PF02670"/>
    </source>
</evidence>
<dbReference type="GO" id="GO:0030145">
    <property type="term" value="F:manganese ion binding"/>
    <property type="evidence" value="ECO:0007669"/>
    <property type="project" value="TreeGrafter"/>
</dbReference>
<dbReference type="Pfam" id="PF13288">
    <property type="entry name" value="DXPR_C"/>
    <property type="match status" value="1"/>
</dbReference>